<dbReference type="Proteomes" id="UP000243006">
    <property type="component" value="Unassembled WGS sequence"/>
</dbReference>
<organism evidence="1 2">
    <name type="scientific">Trichinella nativa</name>
    <dbReference type="NCBI Taxonomy" id="6335"/>
    <lineage>
        <taxon>Eukaryota</taxon>
        <taxon>Metazoa</taxon>
        <taxon>Ecdysozoa</taxon>
        <taxon>Nematoda</taxon>
        <taxon>Enoplea</taxon>
        <taxon>Dorylaimia</taxon>
        <taxon>Trichinellida</taxon>
        <taxon>Trichinellidae</taxon>
        <taxon>Trichinella</taxon>
    </lineage>
</organism>
<dbReference type="EMBL" id="LVZM01023381">
    <property type="protein sequence ID" value="OUC40028.1"/>
    <property type="molecule type" value="Genomic_DNA"/>
</dbReference>
<gene>
    <name evidence="1" type="ORF">D917_04399</name>
</gene>
<evidence type="ECO:0000313" key="2">
    <source>
        <dbReference type="Proteomes" id="UP000243006"/>
    </source>
</evidence>
<protein>
    <submittedName>
        <fullName evidence="1">Uncharacterized protein</fullName>
    </submittedName>
</protein>
<evidence type="ECO:0000313" key="1">
    <source>
        <dbReference type="EMBL" id="OUC40028.1"/>
    </source>
</evidence>
<reference evidence="1 2" key="1">
    <citation type="submission" date="2015-04" db="EMBL/GenBank/DDBJ databases">
        <title>Draft genome of the roundworm Trichinella nativa.</title>
        <authorList>
            <person name="Mitreva M."/>
        </authorList>
    </citation>
    <scope>NUCLEOTIDE SEQUENCE [LARGE SCALE GENOMIC DNA]</scope>
    <source>
        <strain evidence="1 2">ISS45</strain>
    </source>
</reference>
<sequence>MSIIKGQHNSEEHQIKYVAFVSRFQILPHARKCTRYLKIGKAFHDESNVVQFRKNAFNLANADSKFAGPLSTALMKKQNFENKSLTVFNASTLLQSGNMSQTGAGKCIIGSIWIRGFHFKVQYARIAFAQKNHEKLLTYRTATTTDTIHTGTYPKRNSGLRMTAVIHSLLE</sequence>
<name>A0A1Y3EA36_9BILA</name>
<comment type="caution">
    <text evidence="1">The sequence shown here is derived from an EMBL/GenBank/DDBJ whole genome shotgun (WGS) entry which is preliminary data.</text>
</comment>
<dbReference type="AlphaFoldDB" id="A0A1Y3EA36"/>
<accession>A0A1Y3EA36</accession>
<proteinExistence type="predicted"/>